<comment type="similarity">
    <text evidence="5">Belongs to the Deltex family.</text>
</comment>
<reference evidence="7 8" key="1">
    <citation type="submission" date="2024-04" db="EMBL/GenBank/DDBJ databases">
        <authorList>
            <consortium name="Genoscope - CEA"/>
            <person name="William W."/>
        </authorList>
    </citation>
    <scope>NUCLEOTIDE SEQUENCE [LARGE SCALE GENOMIC DNA]</scope>
</reference>
<accession>A0AAV2H1H0</accession>
<evidence type="ECO:0000256" key="2">
    <source>
        <dbReference type="ARBA" id="ARBA00004906"/>
    </source>
</evidence>
<dbReference type="GO" id="GO:0008270">
    <property type="term" value="F:zinc ion binding"/>
    <property type="evidence" value="ECO:0007669"/>
    <property type="project" value="UniProtKB-KW"/>
</dbReference>
<dbReference type="Proteomes" id="UP001497497">
    <property type="component" value="Unassembled WGS sequence"/>
</dbReference>
<dbReference type="InterPro" id="IPR039398">
    <property type="entry name" value="Deltex_fam"/>
</dbReference>
<dbReference type="Pfam" id="PF18102">
    <property type="entry name" value="DTC"/>
    <property type="match status" value="1"/>
</dbReference>
<evidence type="ECO:0000313" key="7">
    <source>
        <dbReference type="EMBL" id="CAL1527351.1"/>
    </source>
</evidence>
<dbReference type="GO" id="GO:0016567">
    <property type="term" value="P:protein ubiquitination"/>
    <property type="evidence" value="ECO:0007669"/>
    <property type="project" value="UniProtKB-UniRule"/>
</dbReference>
<keyword evidence="5" id="KW-0863">Zinc-finger</keyword>
<evidence type="ECO:0000256" key="5">
    <source>
        <dbReference type="RuleBase" id="RU367105"/>
    </source>
</evidence>
<organism evidence="7 8">
    <name type="scientific">Lymnaea stagnalis</name>
    <name type="common">Great pond snail</name>
    <name type="synonym">Helix stagnalis</name>
    <dbReference type="NCBI Taxonomy" id="6523"/>
    <lineage>
        <taxon>Eukaryota</taxon>
        <taxon>Metazoa</taxon>
        <taxon>Spiralia</taxon>
        <taxon>Lophotrochozoa</taxon>
        <taxon>Mollusca</taxon>
        <taxon>Gastropoda</taxon>
        <taxon>Heterobranchia</taxon>
        <taxon>Euthyneura</taxon>
        <taxon>Panpulmonata</taxon>
        <taxon>Hygrophila</taxon>
        <taxon>Lymnaeoidea</taxon>
        <taxon>Lymnaeidae</taxon>
        <taxon>Lymnaea</taxon>
    </lineage>
</organism>
<dbReference type="EC" id="2.3.2.27" evidence="5"/>
<dbReference type="AlphaFoldDB" id="A0AAV2H1H0"/>
<dbReference type="InterPro" id="IPR039396">
    <property type="entry name" value="Deltex_C"/>
</dbReference>
<gene>
    <name evidence="7" type="ORF">GSLYS_00001528001</name>
</gene>
<comment type="caution">
    <text evidence="7">The sequence shown here is derived from an EMBL/GenBank/DDBJ whole genome shotgun (WGS) entry which is preliminary data.</text>
</comment>
<feature type="domain" description="Deltex C-terminal" evidence="6">
    <location>
        <begin position="1"/>
        <end position="115"/>
    </location>
</feature>
<evidence type="ECO:0000256" key="3">
    <source>
        <dbReference type="ARBA" id="ARBA00022679"/>
    </source>
</evidence>
<dbReference type="GO" id="GO:0005737">
    <property type="term" value="C:cytoplasm"/>
    <property type="evidence" value="ECO:0007669"/>
    <property type="project" value="UniProtKB-SubCell"/>
</dbReference>
<comment type="catalytic activity">
    <reaction evidence="1 5">
        <text>S-ubiquitinyl-[E2 ubiquitin-conjugating enzyme]-L-cysteine + [acceptor protein]-L-lysine = [E2 ubiquitin-conjugating enzyme]-L-cysteine + N(6)-ubiquitinyl-[acceptor protein]-L-lysine.</text>
        <dbReference type="EC" id="2.3.2.27"/>
    </reaction>
</comment>
<keyword evidence="4 5" id="KW-0479">Metal-binding</keyword>
<dbReference type="InterPro" id="IPR039399">
    <property type="entry name" value="Deltex_C_sf"/>
</dbReference>
<keyword evidence="8" id="KW-1185">Reference proteome</keyword>
<proteinExistence type="inferred from homology"/>
<dbReference type="Gene3D" id="3.30.390.130">
    <property type="match status" value="1"/>
</dbReference>
<evidence type="ECO:0000256" key="4">
    <source>
        <dbReference type="ARBA" id="ARBA00022723"/>
    </source>
</evidence>
<sequence>MSCFVSRMDVSGYTGKGTIEITYIIGGGRTPSSPGKSFPSSERTAYLPATDEGFDALRLLRIAFLRRLIFKMDASNPAGITWNIQHKTSLTNSPHGYPDPTYLTRLMQELKDNGVRLKSMSEEEENLSLEFVERVMKTKITRN</sequence>
<dbReference type="GO" id="GO:0007219">
    <property type="term" value="P:Notch signaling pathway"/>
    <property type="evidence" value="ECO:0007669"/>
    <property type="project" value="InterPro"/>
</dbReference>
<dbReference type="EMBL" id="CAXITT010000016">
    <property type="protein sequence ID" value="CAL1527351.1"/>
    <property type="molecule type" value="Genomic_DNA"/>
</dbReference>
<evidence type="ECO:0000259" key="6">
    <source>
        <dbReference type="Pfam" id="PF18102"/>
    </source>
</evidence>
<keyword evidence="5" id="KW-0862">Zinc</keyword>
<evidence type="ECO:0000313" key="8">
    <source>
        <dbReference type="Proteomes" id="UP001497497"/>
    </source>
</evidence>
<protein>
    <recommendedName>
        <fullName evidence="5">E3 ubiquitin-protein ligase</fullName>
        <ecNumber evidence="5">2.3.2.27</ecNumber>
    </recommendedName>
</protein>
<dbReference type="GO" id="GO:0061630">
    <property type="term" value="F:ubiquitin protein ligase activity"/>
    <property type="evidence" value="ECO:0007669"/>
    <property type="project" value="UniProtKB-UniRule"/>
</dbReference>
<keyword evidence="5" id="KW-0963">Cytoplasm</keyword>
<name>A0AAV2H1H0_LYMST</name>
<keyword evidence="3 5" id="KW-0808">Transferase</keyword>
<comment type="pathway">
    <text evidence="2 5">Protein modification; protein ubiquitination.</text>
</comment>
<dbReference type="PANTHER" id="PTHR12622">
    <property type="entry name" value="DELTEX-RELATED"/>
    <property type="match status" value="1"/>
</dbReference>
<comment type="subcellular location">
    <subcellularLocation>
        <location evidence="5">Cytoplasm</location>
    </subcellularLocation>
</comment>
<evidence type="ECO:0000256" key="1">
    <source>
        <dbReference type="ARBA" id="ARBA00000900"/>
    </source>
</evidence>